<keyword evidence="11" id="KW-0137">Centromere</keyword>
<feature type="domain" description="Nuf2 DHR10-like" evidence="14">
    <location>
        <begin position="261"/>
        <end position="376"/>
    </location>
</feature>
<comment type="subcellular location">
    <subcellularLocation>
        <location evidence="2">Chromosome</location>
        <location evidence="2">Centromere</location>
        <location evidence="2">Kinetochore</location>
    </subcellularLocation>
    <subcellularLocation>
        <location evidence="1">Nucleus</location>
    </subcellularLocation>
</comment>
<dbReference type="InterPro" id="IPR005549">
    <property type="entry name" value="Kinetochore_Nuf2_N"/>
</dbReference>
<dbReference type="EMBL" id="JAFCIX010000575">
    <property type="protein sequence ID" value="KAH6586274.1"/>
    <property type="molecule type" value="Genomic_DNA"/>
</dbReference>
<evidence type="ECO:0000256" key="1">
    <source>
        <dbReference type="ARBA" id="ARBA00004123"/>
    </source>
</evidence>
<evidence type="ECO:0008006" key="17">
    <source>
        <dbReference type="Google" id="ProtNLM"/>
    </source>
</evidence>
<reference evidence="15 16" key="1">
    <citation type="submission" date="2021-02" db="EMBL/GenBank/DDBJ databases">
        <title>Variation within the Batrachochytrium salamandrivorans European outbreak.</title>
        <authorList>
            <person name="Kelly M."/>
            <person name="Pasmans F."/>
            <person name="Shea T.P."/>
            <person name="Munoz J.F."/>
            <person name="Carranza S."/>
            <person name="Cuomo C.A."/>
            <person name="Martel A."/>
        </authorList>
    </citation>
    <scope>NUCLEOTIDE SEQUENCE [LARGE SCALE GENOMIC DNA]</scope>
    <source>
        <strain evidence="15 16">AMFP18/2</strain>
    </source>
</reference>
<keyword evidence="16" id="KW-1185">Reference proteome</keyword>
<keyword evidence="4" id="KW-0158">Chromosome</keyword>
<feature type="coiled-coil region" evidence="12">
    <location>
        <begin position="315"/>
        <end position="419"/>
    </location>
</feature>
<name>A0ABQ8EUI6_9FUNG</name>
<keyword evidence="5" id="KW-0132">Cell division</keyword>
<evidence type="ECO:0000256" key="5">
    <source>
        <dbReference type="ARBA" id="ARBA00022618"/>
    </source>
</evidence>
<dbReference type="InterPro" id="IPR038275">
    <property type="entry name" value="Nuf2_N_sf"/>
</dbReference>
<organism evidence="15 16">
    <name type="scientific">Batrachochytrium salamandrivorans</name>
    <dbReference type="NCBI Taxonomy" id="1357716"/>
    <lineage>
        <taxon>Eukaryota</taxon>
        <taxon>Fungi</taxon>
        <taxon>Fungi incertae sedis</taxon>
        <taxon>Chytridiomycota</taxon>
        <taxon>Chytridiomycota incertae sedis</taxon>
        <taxon>Chytridiomycetes</taxon>
        <taxon>Rhizophydiales</taxon>
        <taxon>Rhizophydiales incertae sedis</taxon>
        <taxon>Batrachochytrium</taxon>
    </lineage>
</organism>
<dbReference type="Proteomes" id="UP001648503">
    <property type="component" value="Unassembled WGS sequence"/>
</dbReference>
<dbReference type="PANTHER" id="PTHR21650:SF2">
    <property type="entry name" value="KINETOCHORE PROTEIN NUF2"/>
    <property type="match status" value="1"/>
</dbReference>
<evidence type="ECO:0000256" key="7">
    <source>
        <dbReference type="ARBA" id="ARBA00022838"/>
    </source>
</evidence>
<evidence type="ECO:0000313" key="15">
    <source>
        <dbReference type="EMBL" id="KAH6586274.1"/>
    </source>
</evidence>
<evidence type="ECO:0000256" key="3">
    <source>
        <dbReference type="ARBA" id="ARBA00005498"/>
    </source>
</evidence>
<evidence type="ECO:0000256" key="4">
    <source>
        <dbReference type="ARBA" id="ARBA00022454"/>
    </source>
</evidence>
<gene>
    <name evidence="15" type="ORF">BASA50_000739</name>
</gene>
<evidence type="ECO:0000256" key="9">
    <source>
        <dbReference type="ARBA" id="ARBA00023242"/>
    </source>
</evidence>
<dbReference type="Gene3D" id="1.10.418.60">
    <property type="entry name" value="Ncd80 complex, Nuf2 subunit"/>
    <property type="match status" value="1"/>
</dbReference>
<evidence type="ECO:0000259" key="13">
    <source>
        <dbReference type="Pfam" id="PF03800"/>
    </source>
</evidence>
<evidence type="ECO:0000256" key="2">
    <source>
        <dbReference type="ARBA" id="ARBA00004629"/>
    </source>
</evidence>
<dbReference type="Pfam" id="PF18595">
    <property type="entry name" value="Nuf2_DHR10-like"/>
    <property type="match status" value="1"/>
</dbReference>
<keyword evidence="7" id="KW-0995">Kinetochore</keyword>
<dbReference type="InterPro" id="IPR041112">
    <property type="entry name" value="Nuf2_DHR10-like"/>
</dbReference>
<dbReference type="Pfam" id="PF03800">
    <property type="entry name" value="Nuf2"/>
    <property type="match status" value="1"/>
</dbReference>
<comment type="caution">
    <text evidence="15">The sequence shown here is derived from an EMBL/GenBank/DDBJ whole genome shotgun (WGS) entry which is preliminary data.</text>
</comment>
<evidence type="ECO:0000256" key="11">
    <source>
        <dbReference type="ARBA" id="ARBA00023328"/>
    </source>
</evidence>
<evidence type="ECO:0000259" key="14">
    <source>
        <dbReference type="Pfam" id="PF18595"/>
    </source>
</evidence>
<evidence type="ECO:0000256" key="8">
    <source>
        <dbReference type="ARBA" id="ARBA00023054"/>
    </source>
</evidence>
<feature type="coiled-coil region" evidence="12">
    <location>
        <begin position="147"/>
        <end position="216"/>
    </location>
</feature>
<evidence type="ECO:0000256" key="12">
    <source>
        <dbReference type="SAM" id="Coils"/>
    </source>
</evidence>
<protein>
    <recommendedName>
        <fullName evidence="17">Kinetochore protein Nuf2</fullName>
    </recommendedName>
</protein>
<evidence type="ECO:0000256" key="10">
    <source>
        <dbReference type="ARBA" id="ARBA00023306"/>
    </source>
</evidence>
<keyword evidence="6" id="KW-0498">Mitosis</keyword>
<keyword evidence="9" id="KW-0539">Nucleus</keyword>
<feature type="domain" description="Kinetochore protein Nuf2 N-terminal" evidence="13">
    <location>
        <begin position="12"/>
        <end position="147"/>
    </location>
</feature>
<keyword evidence="8 12" id="KW-0175">Coiled coil</keyword>
<comment type="similarity">
    <text evidence="3">Belongs to the NUF2 family.</text>
</comment>
<dbReference type="PANTHER" id="PTHR21650">
    <property type="entry name" value="MEMBRALIN/KINETOCHORE PROTEIN NUF2"/>
    <property type="match status" value="1"/>
</dbReference>
<evidence type="ECO:0000313" key="16">
    <source>
        <dbReference type="Proteomes" id="UP001648503"/>
    </source>
</evidence>
<proteinExistence type="inferred from homology"/>
<accession>A0ABQ8EUI6</accession>
<keyword evidence="10" id="KW-0131">Cell cycle</keyword>
<evidence type="ECO:0000256" key="6">
    <source>
        <dbReference type="ARBA" id="ARBA00022776"/>
    </source>
</evidence>
<sequence>MEEVLPAARPGSFPILGLQTIRDCLNGLDMTVTVDDLSKPTPHKMLEIYESLTVLLQGVSSEQFAQPSFAILELLEYPDVHKDSLGLVAFYRHLHKLVTQLGYPAFSLGDVLNPKRDRVQAILSGVINFCKFREERMEVFQECCTKSTQLTEERLALERRNAELTDLVNQIKQRRTQDQPEVDAIRSTNMGLAADLREFKKTQVSLAAKIDNLKKEKNTCAEKQTNNQFLLSNLKQDCVRLRSRVVHSPEKLKQVIAEMNRSLQEDKAYAVTTEKKNRELTHKIELMNGVEQDIIVCQRIMVECSSEQAKAEAAAQKLCADIDVINRKKSELKDQEIRQQQLQRQLKSANERLQRLEQHLTLKQESSTQRITSLREEHEQLSSERAIAQLRADENERVASAMEDKIGQLQENMDSELAAIASDYERLISETKMYQQGLINAMV</sequence>